<reference evidence="1" key="1">
    <citation type="journal article" date="2003" name="Genome Biol.">
        <title>An integrated gene annotation and transcriptional profiling approach towards the full gene content of the Drosophila genome.</title>
        <authorList>
            <person name="Hild M."/>
            <person name="Beckmann B."/>
            <person name="Haas S.A."/>
            <person name="Koch B."/>
            <person name="Solovyev V."/>
            <person name="Busold C."/>
            <person name="Fellenberg K."/>
            <person name="Boutros M."/>
            <person name="Vingron M."/>
            <person name="Sauer F."/>
            <person name="Hoheisel J.D."/>
            <person name="Paro R."/>
        </authorList>
    </citation>
    <scope>NUCLEOTIDE SEQUENCE</scope>
</reference>
<gene>
    <name evidence="1" type="ORF">HDC06322</name>
</gene>
<evidence type="ECO:0000313" key="1">
    <source>
        <dbReference type="EMBL" id="DAA02497.1"/>
    </source>
</evidence>
<organism evidence="1">
    <name type="scientific">Drosophila melanogaster</name>
    <name type="common">Fruit fly</name>
    <dbReference type="NCBI Taxonomy" id="7227"/>
    <lineage>
        <taxon>Eukaryota</taxon>
        <taxon>Metazoa</taxon>
        <taxon>Ecdysozoa</taxon>
        <taxon>Arthropoda</taxon>
        <taxon>Hexapoda</taxon>
        <taxon>Insecta</taxon>
        <taxon>Pterygota</taxon>
        <taxon>Neoptera</taxon>
        <taxon>Endopterygota</taxon>
        <taxon>Diptera</taxon>
        <taxon>Brachycera</taxon>
        <taxon>Muscomorpha</taxon>
        <taxon>Ephydroidea</taxon>
        <taxon>Drosophilidae</taxon>
        <taxon>Drosophila</taxon>
        <taxon>Sophophora</taxon>
    </lineage>
</organism>
<dbReference type="EMBL" id="BK003799">
    <property type="protein sequence ID" value="DAA02497.1"/>
    <property type="molecule type" value="Genomic_DNA"/>
</dbReference>
<protein>
    <submittedName>
        <fullName evidence="1">HDC06322</fullName>
    </submittedName>
</protein>
<accession>Q6IGG7</accession>
<name>Q6IGG7_DROME</name>
<dbReference type="AlphaFoldDB" id="Q6IGG7"/>
<proteinExistence type="predicted"/>
<sequence length="274" mass="30471">MTMLWKMRSKIGEITGRQKEGGEPKLISFASVDRMQAKSESWARLRPLDPIVRPSKVPTWLSTDFPGGVKCTGFRPGTSSLCHNPLHVSHFTPTQLIPFITFPYQCSDRQRKGGGNGNRWKVPTIKFSQLSRRHFEGILRIFRWSTVELVAGWKWWAHKNANHLLIKSASSAVDVAASVNERTPAGENPEKLPDIIYFEAWGIVKIEQLTLSAPTVGNSVWEIRPIQPPSPCAHILTACEAFGLELGTGSGSWEMALDIVEILCGGTQTGHRDT</sequence>